<evidence type="ECO:0000256" key="4">
    <source>
        <dbReference type="ARBA" id="ARBA00022692"/>
    </source>
</evidence>
<sequence>MLRLVSKRILGAASREVPTPALQVLPRFYLERVVGSFDKNDPTVGTGLVGAPACGDVMKLQIKDEEKTGKIVDACFKTFGGGSATASSSVGKQMEGVSSIKNIEIVKHLSSHPFNLHRLMFAKDAIKAGVKSYEAKRGLATATEATSGESAATPVMAPVTNRLRPISPHLSIYKPQSSSMTSIFNRISGATLAVMVLGFYILCMKMPLICFTFAEFYQFFHFSANFSVICAQIAAVAMSYHLYDGIKRLLH</sequence>
<dbReference type="GO" id="GO:0051536">
    <property type="term" value="F:iron-sulfur cluster binding"/>
    <property type="evidence" value="ECO:0007669"/>
    <property type="project" value="InterPro"/>
</dbReference>
<evidence type="ECO:0000256" key="5">
    <source>
        <dbReference type="ARBA" id="ARBA00022723"/>
    </source>
</evidence>
<gene>
    <name evidence="11" type="ORF">QN277_006704</name>
</gene>
<evidence type="ECO:0000313" key="12">
    <source>
        <dbReference type="Proteomes" id="UP001293593"/>
    </source>
</evidence>
<keyword evidence="3" id="KW-0349">Heme</keyword>
<evidence type="ECO:0000256" key="3">
    <source>
        <dbReference type="ARBA" id="ARBA00022617"/>
    </source>
</evidence>
<keyword evidence="7" id="KW-0408">Iron</keyword>
<dbReference type="InterPro" id="IPR000701">
    <property type="entry name" value="SuccDH_FuR_B_TM-su"/>
</dbReference>
<evidence type="ECO:0000259" key="10">
    <source>
        <dbReference type="Pfam" id="PF01592"/>
    </source>
</evidence>
<keyword evidence="5" id="KW-0479">Metal-binding</keyword>
<dbReference type="Pfam" id="PF01592">
    <property type="entry name" value="NifU_N"/>
    <property type="match status" value="1"/>
</dbReference>
<feature type="domain" description="NIF system FeS cluster assembly NifU N-terminal" evidence="10">
    <location>
        <begin position="24"/>
        <end position="137"/>
    </location>
</feature>
<dbReference type="EMBL" id="JAWXYG010000012">
    <property type="protein sequence ID" value="KAK4257065.1"/>
    <property type="molecule type" value="Genomic_DNA"/>
</dbReference>
<reference evidence="11" key="1">
    <citation type="submission" date="2023-10" db="EMBL/GenBank/DDBJ databases">
        <title>Chromosome-level genome of the transformable northern wattle, Acacia crassicarpa.</title>
        <authorList>
            <person name="Massaro I."/>
            <person name="Sinha N.R."/>
            <person name="Poethig S."/>
            <person name="Leichty A.R."/>
        </authorList>
    </citation>
    <scope>NUCLEOTIDE SEQUENCE</scope>
    <source>
        <strain evidence="11">Acra3RX</strain>
        <tissue evidence="11">Leaf</tissue>
    </source>
</reference>
<dbReference type="Gene3D" id="3.90.1010.10">
    <property type="match status" value="1"/>
</dbReference>
<dbReference type="AlphaFoldDB" id="A0AAE1M911"/>
<dbReference type="Pfam" id="PF01127">
    <property type="entry name" value="Sdh_cyt"/>
    <property type="match status" value="1"/>
</dbReference>
<dbReference type="GO" id="GO:0005743">
    <property type="term" value="C:mitochondrial inner membrane"/>
    <property type="evidence" value="ECO:0007669"/>
    <property type="project" value="UniProtKB-SubCell"/>
</dbReference>
<feature type="transmembrane region" description="Helical" evidence="9">
    <location>
        <begin position="183"/>
        <end position="202"/>
    </location>
</feature>
<name>A0AAE1M911_9FABA</name>
<organism evidence="11 12">
    <name type="scientific">Acacia crassicarpa</name>
    <name type="common">northern wattle</name>
    <dbReference type="NCBI Taxonomy" id="499986"/>
    <lineage>
        <taxon>Eukaryota</taxon>
        <taxon>Viridiplantae</taxon>
        <taxon>Streptophyta</taxon>
        <taxon>Embryophyta</taxon>
        <taxon>Tracheophyta</taxon>
        <taxon>Spermatophyta</taxon>
        <taxon>Magnoliopsida</taxon>
        <taxon>eudicotyledons</taxon>
        <taxon>Gunneridae</taxon>
        <taxon>Pentapetalae</taxon>
        <taxon>rosids</taxon>
        <taxon>fabids</taxon>
        <taxon>Fabales</taxon>
        <taxon>Fabaceae</taxon>
        <taxon>Caesalpinioideae</taxon>
        <taxon>mimosoid clade</taxon>
        <taxon>Acacieae</taxon>
        <taxon>Acacia</taxon>
    </lineage>
</organism>
<evidence type="ECO:0000256" key="6">
    <source>
        <dbReference type="ARBA" id="ARBA00022989"/>
    </source>
</evidence>
<dbReference type="InterPro" id="IPR014314">
    <property type="entry name" value="Succ_DH_cytb556"/>
</dbReference>
<dbReference type="InterPro" id="IPR034804">
    <property type="entry name" value="SQR/QFR_C/D"/>
</dbReference>
<comment type="caution">
    <text evidence="11">The sequence shown here is derived from an EMBL/GenBank/DDBJ whole genome shotgun (WGS) entry which is preliminary data.</text>
</comment>
<evidence type="ECO:0000256" key="8">
    <source>
        <dbReference type="ARBA" id="ARBA00023136"/>
    </source>
</evidence>
<dbReference type="CDD" id="cd03499">
    <property type="entry name" value="SQR_TypeC_SdhC"/>
    <property type="match status" value="1"/>
</dbReference>
<dbReference type="GO" id="GO:0016226">
    <property type="term" value="P:iron-sulfur cluster assembly"/>
    <property type="evidence" value="ECO:0007669"/>
    <property type="project" value="InterPro"/>
</dbReference>
<evidence type="ECO:0000256" key="9">
    <source>
        <dbReference type="SAM" id="Phobius"/>
    </source>
</evidence>
<dbReference type="Gene3D" id="1.20.1300.10">
    <property type="entry name" value="Fumarate reductase/succinate dehydrogenase, transmembrane subunit"/>
    <property type="match status" value="1"/>
</dbReference>
<evidence type="ECO:0000313" key="11">
    <source>
        <dbReference type="EMBL" id="KAK4257065.1"/>
    </source>
</evidence>
<accession>A0AAE1M911</accession>
<dbReference type="GO" id="GO:0005506">
    <property type="term" value="F:iron ion binding"/>
    <property type="evidence" value="ECO:0007669"/>
    <property type="project" value="InterPro"/>
</dbReference>
<dbReference type="PANTHER" id="PTHR10093">
    <property type="entry name" value="IRON-SULFUR CLUSTER ASSEMBLY ENZYME NIFU HOMOLOG"/>
    <property type="match status" value="1"/>
</dbReference>
<dbReference type="GO" id="GO:0045273">
    <property type="term" value="C:respiratory chain complex II (succinate dehydrogenase)"/>
    <property type="evidence" value="ECO:0007669"/>
    <property type="project" value="UniProtKB-ARBA"/>
</dbReference>
<keyword evidence="12" id="KW-1185">Reference proteome</keyword>
<evidence type="ECO:0000256" key="7">
    <source>
        <dbReference type="ARBA" id="ARBA00023004"/>
    </source>
</evidence>
<dbReference type="Proteomes" id="UP001293593">
    <property type="component" value="Unassembled WGS sequence"/>
</dbReference>
<evidence type="ECO:0000256" key="2">
    <source>
        <dbReference type="ARBA" id="ARBA00011313"/>
    </source>
</evidence>
<comment type="subcellular location">
    <subcellularLocation>
        <location evidence="1">Mitochondrion inner membrane</location>
        <topology evidence="1">Single-pass membrane protein</topology>
    </subcellularLocation>
</comment>
<protein>
    <recommendedName>
        <fullName evidence="10">NIF system FeS cluster assembly NifU N-terminal domain-containing protein</fullName>
    </recommendedName>
</protein>
<keyword evidence="4 9" id="KW-0812">Transmembrane</keyword>
<dbReference type="GO" id="GO:0009055">
    <property type="term" value="F:electron transfer activity"/>
    <property type="evidence" value="ECO:0007669"/>
    <property type="project" value="InterPro"/>
</dbReference>
<dbReference type="GO" id="GO:0006099">
    <property type="term" value="P:tricarboxylic acid cycle"/>
    <property type="evidence" value="ECO:0007669"/>
    <property type="project" value="InterPro"/>
</dbReference>
<evidence type="ECO:0000256" key="1">
    <source>
        <dbReference type="ARBA" id="ARBA00004434"/>
    </source>
</evidence>
<keyword evidence="8 9" id="KW-0472">Membrane</keyword>
<proteinExistence type="predicted"/>
<keyword evidence="6 9" id="KW-1133">Transmembrane helix</keyword>
<feature type="transmembrane region" description="Helical" evidence="9">
    <location>
        <begin position="222"/>
        <end position="243"/>
    </location>
</feature>
<dbReference type="InterPro" id="IPR002871">
    <property type="entry name" value="NIF_FeS_clus_asmbl_NifU_N"/>
</dbReference>
<dbReference type="SUPFAM" id="SSF81343">
    <property type="entry name" value="Fumarate reductase respiratory complex transmembrane subunits"/>
    <property type="match status" value="1"/>
</dbReference>
<dbReference type="SUPFAM" id="SSF82649">
    <property type="entry name" value="SufE/NifU"/>
    <property type="match status" value="1"/>
</dbReference>
<comment type="subunit">
    <text evidence="2">Component of complex II composed of eight subunits in plants: four classical SDH subunits SDH1, SDH2, SDH3 and SDH4 (a flavoprotein (FP), an iron-sulfur protein (IP), and a cytochrome b composed of a large and a small subunit.), as well as four subunits unknown in mitochondria from bacteria and heterotrophic eukaryotes.</text>
</comment>
<dbReference type="CDD" id="cd06664">
    <property type="entry name" value="IscU_like"/>
    <property type="match status" value="1"/>
</dbReference>